<proteinExistence type="predicted"/>
<evidence type="ECO:0000256" key="1">
    <source>
        <dbReference type="SAM" id="Phobius"/>
    </source>
</evidence>
<gene>
    <name evidence="2" type="ORF">AYBTSS11_LOCUS14053</name>
</gene>
<feature type="transmembrane region" description="Helical" evidence="1">
    <location>
        <begin position="12"/>
        <end position="34"/>
    </location>
</feature>
<sequence>MACGEMHLSYLVLLSSHIVGALTGQISIVIRVLFDFKLSTHVQWQSTADSKAAMMDVKISGKTTIVTGHAIFYKIWITDEGTMQRAKLVCTNWTDHLQPMIPEGLDKRSLKDIIGEIVFDSVVRELEIQNVKVLFDNYFLKSKPITIDLGKKMVFETHSYSWSGIGTLKLREIWTKQPVNRICADSIKGIEDITEFLTTDKNATPLIFS</sequence>
<dbReference type="EMBL" id="OY731401">
    <property type="protein sequence ID" value="CAJ1950056.1"/>
    <property type="molecule type" value="Genomic_DNA"/>
</dbReference>
<evidence type="ECO:0000313" key="2">
    <source>
        <dbReference type="EMBL" id="CAJ1950056.1"/>
    </source>
</evidence>
<dbReference type="Gramene" id="rna-AYBTSS11_LOCUS14053">
    <property type="protein sequence ID" value="CAJ1950056.1"/>
    <property type="gene ID" value="gene-AYBTSS11_LOCUS14053"/>
</dbReference>
<organism evidence="2 3">
    <name type="scientific">Sphenostylis stenocarpa</name>
    <dbReference type="NCBI Taxonomy" id="92480"/>
    <lineage>
        <taxon>Eukaryota</taxon>
        <taxon>Viridiplantae</taxon>
        <taxon>Streptophyta</taxon>
        <taxon>Embryophyta</taxon>
        <taxon>Tracheophyta</taxon>
        <taxon>Spermatophyta</taxon>
        <taxon>Magnoliopsida</taxon>
        <taxon>eudicotyledons</taxon>
        <taxon>Gunneridae</taxon>
        <taxon>Pentapetalae</taxon>
        <taxon>rosids</taxon>
        <taxon>fabids</taxon>
        <taxon>Fabales</taxon>
        <taxon>Fabaceae</taxon>
        <taxon>Papilionoideae</taxon>
        <taxon>50 kb inversion clade</taxon>
        <taxon>NPAAA clade</taxon>
        <taxon>indigoferoid/millettioid clade</taxon>
        <taxon>Phaseoleae</taxon>
        <taxon>Sphenostylis</taxon>
    </lineage>
</organism>
<dbReference type="AlphaFoldDB" id="A0AA86SAT1"/>
<keyword evidence="1" id="KW-1133">Transmembrane helix</keyword>
<reference evidence="2" key="1">
    <citation type="submission" date="2023-10" db="EMBL/GenBank/DDBJ databases">
        <authorList>
            <person name="Domelevo Entfellner J.-B."/>
        </authorList>
    </citation>
    <scope>NUCLEOTIDE SEQUENCE</scope>
</reference>
<evidence type="ECO:0000313" key="3">
    <source>
        <dbReference type="Proteomes" id="UP001189624"/>
    </source>
</evidence>
<accession>A0AA86SAT1</accession>
<protein>
    <submittedName>
        <fullName evidence="2">Uncharacterized protein</fullName>
    </submittedName>
</protein>
<dbReference type="Proteomes" id="UP001189624">
    <property type="component" value="Chromosome 4"/>
</dbReference>
<dbReference type="PANTHER" id="PTHR31263">
    <property type="entry name" value="CELLULASE FAMILY PROTEIN (AFU_ORTHOLOGUE AFUA_5G14560)"/>
    <property type="match status" value="1"/>
</dbReference>
<keyword evidence="1" id="KW-0812">Transmembrane</keyword>
<keyword evidence="3" id="KW-1185">Reference proteome</keyword>
<keyword evidence="1" id="KW-0472">Membrane</keyword>
<dbReference type="PANTHER" id="PTHR31263:SF50">
    <property type="entry name" value="HYDROLYZING O-GLYCOSYL COMPOUNDS HYDROLASE"/>
    <property type="match status" value="1"/>
</dbReference>
<name>A0AA86SAT1_9FABA</name>